<feature type="compositionally biased region" description="Polar residues" evidence="1">
    <location>
        <begin position="302"/>
        <end position="314"/>
    </location>
</feature>
<gene>
    <name evidence="3" type="ORF">NP493_31g03007</name>
</gene>
<reference evidence="3" key="1">
    <citation type="journal article" date="2023" name="Mol. Biol. Evol.">
        <title>Third-Generation Sequencing Reveals the Adaptive Role of the Epigenome in Three Deep-Sea Polychaetes.</title>
        <authorList>
            <person name="Perez M."/>
            <person name="Aroh O."/>
            <person name="Sun Y."/>
            <person name="Lan Y."/>
            <person name="Juniper S.K."/>
            <person name="Young C.R."/>
            <person name="Angers B."/>
            <person name="Qian P.Y."/>
        </authorList>
    </citation>
    <scope>NUCLEOTIDE SEQUENCE</scope>
    <source>
        <strain evidence="3">R07B-5</strain>
    </source>
</reference>
<accession>A0AAD9PCV5</accession>
<feature type="compositionally biased region" description="Polar residues" evidence="1">
    <location>
        <begin position="404"/>
        <end position="421"/>
    </location>
</feature>
<organism evidence="3 4">
    <name type="scientific">Ridgeia piscesae</name>
    <name type="common">Tubeworm</name>
    <dbReference type="NCBI Taxonomy" id="27915"/>
    <lineage>
        <taxon>Eukaryota</taxon>
        <taxon>Metazoa</taxon>
        <taxon>Spiralia</taxon>
        <taxon>Lophotrochozoa</taxon>
        <taxon>Annelida</taxon>
        <taxon>Polychaeta</taxon>
        <taxon>Sedentaria</taxon>
        <taxon>Canalipalpata</taxon>
        <taxon>Sabellida</taxon>
        <taxon>Siboglinidae</taxon>
        <taxon>Ridgeia</taxon>
    </lineage>
</organism>
<dbReference type="PROSITE" id="PS50106">
    <property type="entry name" value="PDZ"/>
    <property type="match status" value="1"/>
</dbReference>
<feature type="domain" description="PDZ" evidence="2">
    <location>
        <begin position="38"/>
        <end position="105"/>
    </location>
</feature>
<evidence type="ECO:0000256" key="1">
    <source>
        <dbReference type="SAM" id="MobiDB-lite"/>
    </source>
</evidence>
<dbReference type="EMBL" id="JAODUO010000030">
    <property type="protein sequence ID" value="KAK2192440.1"/>
    <property type="molecule type" value="Genomic_DNA"/>
</dbReference>
<proteinExistence type="predicted"/>
<feature type="compositionally biased region" description="Acidic residues" evidence="1">
    <location>
        <begin position="547"/>
        <end position="556"/>
    </location>
</feature>
<feature type="compositionally biased region" description="Polar residues" evidence="1">
    <location>
        <begin position="429"/>
        <end position="440"/>
    </location>
</feature>
<dbReference type="SMART" id="SM00228">
    <property type="entry name" value="PDZ"/>
    <property type="match status" value="1"/>
</dbReference>
<dbReference type="InterPro" id="IPR036034">
    <property type="entry name" value="PDZ_sf"/>
</dbReference>
<dbReference type="CDD" id="cd00136">
    <property type="entry name" value="PDZ_canonical"/>
    <property type="match status" value="1"/>
</dbReference>
<evidence type="ECO:0000313" key="3">
    <source>
        <dbReference type="EMBL" id="KAK2192440.1"/>
    </source>
</evidence>
<feature type="region of interest" description="Disordered" evidence="1">
    <location>
        <begin position="504"/>
        <end position="576"/>
    </location>
</feature>
<feature type="region of interest" description="Disordered" evidence="1">
    <location>
        <begin position="217"/>
        <end position="317"/>
    </location>
</feature>
<dbReference type="InterPro" id="IPR001478">
    <property type="entry name" value="PDZ"/>
</dbReference>
<feature type="compositionally biased region" description="Polar residues" evidence="1">
    <location>
        <begin position="368"/>
        <end position="385"/>
    </location>
</feature>
<dbReference type="Proteomes" id="UP001209878">
    <property type="component" value="Unassembled WGS sequence"/>
</dbReference>
<feature type="region of interest" description="Disordered" evidence="1">
    <location>
        <begin position="368"/>
        <end position="387"/>
    </location>
</feature>
<feature type="compositionally biased region" description="Polar residues" evidence="1">
    <location>
        <begin position="504"/>
        <end position="531"/>
    </location>
</feature>
<sequence>MSFAKSAALPRHRHGYGLRKASSRGSLDNSLPNLEPEVISVLLESRDPIGLGFDICGSMRDGIYVSQVHNRGPAIETGLVKIGDRVLSMTISFENMVLEDALTIISYASPYPVRVLLQKAVSLEDSDANGRTDLQHSLYYRSQSLNDLSQISKDGLMGPRRAFSDMRTLPMERNKKWARQDGDLPEEESEMAQHSASDASVEVHDLKIDSADLRCESEAPDGNAKANPSDVVVKVSSEDGENIEMSDMERKRDDTQDEDSMQKLSAEDRLAVIRLSYENPEDSNIDSVAGKTNGEETDKPVDSSNISMDVNVSDDSILMRDEPTIPLESSSQDQSDQRLALRVEDEGVRAVLRDYFGGQPELMQQFGISEQPSGNNSDTNESEPSNIMVERQSLEVEDVKMRSNRSSEVSTPSLGSDTQDNADLKDGAQSESPVLQRQSAGGLSFDVSSLNLSQKTSDTLEKEVGRKGGMAYYVRMEEQHNPIPEIYSFPKIGDISQPSLISVSQRDEVTSTPPLTDCDSASENNNVSDSESIARKKRVIHPSPIDLSDENGYGDEDDRKSTASHNSSNDVPDNGARVKAKLLVEDITVIRCDDTQAAFIGTAHSEDDETEA</sequence>
<protein>
    <recommendedName>
        <fullName evidence="2">PDZ domain-containing protein</fullName>
    </recommendedName>
</protein>
<feature type="region of interest" description="Disordered" evidence="1">
    <location>
        <begin position="180"/>
        <end position="202"/>
    </location>
</feature>
<keyword evidence="4" id="KW-1185">Reference proteome</keyword>
<dbReference type="Gene3D" id="2.30.42.10">
    <property type="match status" value="1"/>
</dbReference>
<comment type="caution">
    <text evidence="3">The sequence shown here is derived from an EMBL/GenBank/DDBJ whole genome shotgun (WGS) entry which is preliminary data.</text>
</comment>
<dbReference type="SUPFAM" id="SSF50156">
    <property type="entry name" value="PDZ domain-like"/>
    <property type="match status" value="1"/>
</dbReference>
<evidence type="ECO:0000313" key="4">
    <source>
        <dbReference type="Proteomes" id="UP001209878"/>
    </source>
</evidence>
<dbReference type="AlphaFoldDB" id="A0AAD9PCV5"/>
<feature type="region of interest" description="Disordered" evidence="1">
    <location>
        <begin position="397"/>
        <end position="440"/>
    </location>
</feature>
<name>A0AAD9PCV5_RIDPI</name>
<evidence type="ECO:0000259" key="2">
    <source>
        <dbReference type="PROSITE" id="PS50106"/>
    </source>
</evidence>